<keyword evidence="6 11" id="KW-0808">Transferase</keyword>
<dbReference type="UniPathway" id="UPA00109">
    <property type="reaction ID" value="UER00185"/>
</dbReference>
<dbReference type="Proteomes" id="UP000498980">
    <property type="component" value="Unassembled WGS sequence"/>
</dbReference>
<evidence type="ECO:0000313" key="14">
    <source>
        <dbReference type="Proteomes" id="UP000498980"/>
    </source>
</evidence>
<dbReference type="InterPro" id="IPR036043">
    <property type="entry name" value="Phosphoglycerate_kinase_sf"/>
</dbReference>
<dbReference type="GO" id="GO:0006096">
    <property type="term" value="P:glycolytic process"/>
    <property type="evidence" value="ECO:0007669"/>
    <property type="project" value="UniProtKB-UniPathway"/>
</dbReference>
<name>A0A7J0C3A3_9ACTN</name>
<comment type="similarity">
    <text evidence="3 11">Belongs to the phosphoglycerate kinase family.</text>
</comment>
<evidence type="ECO:0000256" key="1">
    <source>
        <dbReference type="ARBA" id="ARBA00000642"/>
    </source>
</evidence>
<evidence type="ECO:0000256" key="9">
    <source>
        <dbReference type="ARBA" id="ARBA00022840"/>
    </source>
</evidence>
<protein>
    <recommendedName>
        <fullName evidence="5 11">Phosphoglycerate kinase</fullName>
        <ecNumber evidence="4 11">2.7.2.3</ecNumber>
    </recommendedName>
</protein>
<evidence type="ECO:0000256" key="12">
    <source>
        <dbReference type="SAM" id="MobiDB-lite"/>
    </source>
</evidence>
<comment type="pathway">
    <text evidence="2">Carbohydrate degradation; glycolysis; pyruvate from D-glyceraldehyde 3-phosphate: step 2/5.</text>
</comment>
<dbReference type="GO" id="GO:0043531">
    <property type="term" value="F:ADP binding"/>
    <property type="evidence" value="ECO:0007669"/>
    <property type="project" value="TreeGrafter"/>
</dbReference>
<keyword evidence="8 11" id="KW-0418">Kinase</keyword>
<comment type="caution">
    <text evidence="13">The sequence shown here is derived from an EMBL/GenBank/DDBJ whole genome shotgun (WGS) entry which is preliminary data.</text>
</comment>
<dbReference type="InterPro" id="IPR015824">
    <property type="entry name" value="Phosphoglycerate_kinase_N"/>
</dbReference>
<evidence type="ECO:0000256" key="8">
    <source>
        <dbReference type="ARBA" id="ARBA00022777"/>
    </source>
</evidence>
<feature type="region of interest" description="Disordered" evidence="12">
    <location>
        <begin position="282"/>
        <end position="406"/>
    </location>
</feature>
<dbReference type="PANTHER" id="PTHR11406">
    <property type="entry name" value="PHOSPHOGLYCERATE KINASE"/>
    <property type="match status" value="1"/>
</dbReference>
<reference evidence="13 14" key="1">
    <citation type="submission" date="2020-05" db="EMBL/GenBank/DDBJ databases">
        <title>Whole genome shotgun sequence of Streptomyces fulvorobeus NBRC 15897.</title>
        <authorList>
            <person name="Komaki H."/>
            <person name="Tamura T."/>
        </authorList>
    </citation>
    <scope>NUCLEOTIDE SEQUENCE [LARGE SCALE GENOMIC DNA]</scope>
    <source>
        <strain evidence="13 14">NBRC 15897</strain>
    </source>
</reference>
<evidence type="ECO:0000256" key="7">
    <source>
        <dbReference type="ARBA" id="ARBA00022741"/>
    </source>
</evidence>
<keyword evidence="9" id="KW-0067">ATP-binding</keyword>
<keyword evidence="7" id="KW-0547">Nucleotide-binding</keyword>
<dbReference type="Gene3D" id="3.40.50.1260">
    <property type="entry name" value="Phosphoglycerate kinase, N-terminal domain"/>
    <property type="match status" value="2"/>
</dbReference>
<dbReference type="SUPFAM" id="SSF53748">
    <property type="entry name" value="Phosphoglycerate kinase"/>
    <property type="match status" value="1"/>
</dbReference>
<evidence type="ECO:0000313" key="13">
    <source>
        <dbReference type="EMBL" id="GFM96434.1"/>
    </source>
</evidence>
<dbReference type="PROSITE" id="PS00111">
    <property type="entry name" value="PGLYCERATE_KINASE"/>
    <property type="match status" value="1"/>
</dbReference>
<dbReference type="Pfam" id="PF00162">
    <property type="entry name" value="PGK"/>
    <property type="match status" value="1"/>
</dbReference>
<comment type="catalytic activity">
    <reaction evidence="1 11">
        <text>(2R)-3-phosphoglycerate + ATP = (2R)-3-phospho-glyceroyl phosphate + ADP</text>
        <dbReference type="Rhea" id="RHEA:14801"/>
        <dbReference type="ChEBI" id="CHEBI:30616"/>
        <dbReference type="ChEBI" id="CHEBI:57604"/>
        <dbReference type="ChEBI" id="CHEBI:58272"/>
        <dbReference type="ChEBI" id="CHEBI:456216"/>
        <dbReference type="EC" id="2.7.2.3"/>
    </reaction>
</comment>
<dbReference type="GO" id="GO:0004618">
    <property type="term" value="F:phosphoglycerate kinase activity"/>
    <property type="evidence" value="ECO:0007669"/>
    <property type="project" value="UniProtKB-EC"/>
</dbReference>
<dbReference type="GO" id="GO:0006094">
    <property type="term" value="P:gluconeogenesis"/>
    <property type="evidence" value="ECO:0007669"/>
    <property type="project" value="TreeGrafter"/>
</dbReference>
<dbReference type="AlphaFoldDB" id="A0A7J0C3A3"/>
<evidence type="ECO:0000256" key="5">
    <source>
        <dbReference type="ARBA" id="ARBA00016471"/>
    </source>
</evidence>
<evidence type="ECO:0000256" key="2">
    <source>
        <dbReference type="ARBA" id="ARBA00004838"/>
    </source>
</evidence>
<evidence type="ECO:0000256" key="4">
    <source>
        <dbReference type="ARBA" id="ARBA00013061"/>
    </source>
</evidence>
<feature type="compositionally biased region" description="Low complexity" evidence="12">
    <location>
        <begin position="308"/>
        <end position="361"/>
    </location>
</feature>
<dbReference type="PRINTS" id="PR00477">
    <property type="entry name" value="PHGLYCKINASE"/>
</dbReference>
<evidence type="ECO:0000256" key="11">
    <source>
        <dbReference type="RuleBase" id="RU000532"/>
    </source>
</evidence>
<keyword evidence="10" id="KW-0324">Glycolysis</keyword>
<evidence type="ECO:0000256" key="6">
    <source>
        <dbReference type="ARBA" id="ARBA00022679"/>
    </source>
</evidence>
<dbReference type="FunFam" id="3.40.50.1260:FF:000006">
    <property type="entry name" value="Phosphoglycerate kinase"/>
    <property type="match status" value="1"/>
</dbReference>
<sequence>MKTIDELLTEGVAGKRVFVRADLNVPLDGTTITDDGRIRAVAPTVARLTGAGARVIVASHLGRPKGAPDPAFSLAPAAARLGELLGTGVAFATDTVGDSARAVVAALTDGQVAVVENLRFNAGETSKDDAERGAFADQLAELADLYVGDGFGAVHRKHASVFDLPARLPHAAGDLIATEVGVLKKLTDEVERPYAVVLGGSKVSDKLGVIDHLLERADRILIGGGMAYTFLKAQGHEVGSSLLQEDQIPAVLKYLQRAEEKGVEFVLPVDVVVSEQFPDLKTKAPATPRRWPPTPSRPGRWAWTTVLRPTRCTPGSSPTRPRSSGTVPWVSSSTPTTPRAPGRSPRPSSTPRASASSAAGTVPPPCASWASTRMRSAISRPVAAPASNTSRARRFPASPHWRTDTQ</sequence>
<proteinExistence type="inferred from homology"/>
<evidence type="ECO:0000256" key="3">
    <source>
        <dbReference type="ARBA" id="ARBA00008982"/>
    </source>
</evidence>
<dbReference type="EMBL" id="BLWC01000001">
    <property type="protein sequence ID" value="GFM96434.1"/>
    <property type="molecule type" value="Genomic_DNA"/>
</dbReference>
<evidence type="ECO:0000256" key="10">
    <source>
        <dbReference type="ARBA" id="ARBA00023152"/>
    </source>
</evidence>
<accession>A0A7J0C3A3</accession>
<gene>
    <name evidence="13" type="ORF">Sfulv_12450</name>
</gene>
<dbReference type="GO" id="GO:0005524">
    <property type="term" value="F:ATP binding"/>
    <property type="evidence" value="ECO:0007669"/>
    <property type="project" value="UniProtKB-KW"/>
</dbReference>
<dbReference type="InterPro" id="IPR001576">
    <property type="entry name" value="Phosphoglycerate_kinase"/>
</dbReference>
<keyword evidence="14" id="KW-1185">Reference proteome</keyword>
<dbReference type="InterPro" id="IPR015911">
    <property type="entry name" value="Phosphoglycerate_kinase_CS"/>
</dbReference>
<dbReference type="EC" id="2.7.2.3" evidence="4 11"/>
<dbReference type="GO" id="GO:0005829">
    <property type="term" value="C:cytosol"/>
    <property type="evidence" value="ECO:0007669"/>
    <property type="project" value="TreeGrafter"/>
</dbReference>
<organism evidence="13 14">
    <name type="scientific">Streptomyces fulvorobeus</name>
    <dbReference type="NCBI Taxonomy" id="284028"/>
    <lineage>
        <taxon>Bacteria</taxon>
        <taxon>Bacillati</taxon>
        <taxon>Actinomycetota</taxon>
        <taxon>Actinomycetes</taxon>
        <taxon>Kitasatosporales</taxon>
        <taxon>Streptomycetaceae</taxon>
        <taxon>Streptomyces</taxon>
    </lineage>
</organism>
<dbReference type="PANTHER" id="PTHR11406:SF23">
    <property type="entry name" value="PHOSPHOGLYCERATE KINASE 1, CHLOROPLASTIC-RELATED"/>
    <property type="match status" value="1"/>
</dbReference>